<feature type="domain" description="TACO1/YebC-like second and third" evidence="7">
    <location>
        <begin position="80"/>
        <end position="240"/>
    </location>
</feature>
<evidence type="ECO:0000313" key="10">
    <source>
        <dbReference type="Proteomes" id="UP000237968"/>
    </source>
</evidence>
<comment type="similarity">
    <text evidence="1 6">Belongs to the TACO1 family.</text>
</comment>
<evidence type="ECO:0000259" key="8">
    <source>
        <dbReference type="Pfam" id="PF20772"/>
    </source>
</evidence>
<dbReference type="Pfam" id="PF20772">
    <property type="entry name" value="TACO1_YebC_N"/>
    <property type="match status" value="1"/>
</dbReference>
<dbReference type="Proteomes" id="UP000237968">
    <property type="component" value="Unassembled WGS sequence"/>
</dbReference>
<dbReference type="EMBL" id="PVNK01000165">
    <property type="protein sequence ID" value="PRP96576.1"/>
    <property type="molecule type" value="Genomic_DNA"/>
</dbReference>
<dbReference type="SUPFAM" id="SSF75625">
    <property type="entry name" value="YebC-like"/>
    <property type="match status" value="1"/>
</dbReference>
<evidence type="ECO:0000256" key="4">
    <source>
        <dbReference type="ARBA" id="ARBA00023125"/>
    </source>
</evidence>
<accession>A0A2S9XUN0</accession>
<dbReference type="GO" id="GO:0006355">
    <property type="term" value="P:regulation of DNA-templated transcription"/>
    <property type="evidence" value="ECO:0007669"/>
    <property type="project" value="UniProtKB-UniRule"/>
</dbReference>
<dbReference type="Pfam" id="PF01709">
    <property type="entry name" value="Transcrip_reg"/>
    <property type="match status" value="1"/>
</dbReference>
<dbReference type="Gene3D" id="1.10.10.200">
    <property type="match status" value="1"/>
</dbReference>
<comment type="caution">
    <text evidence="9">The sequence shown here is derived from an EMBL/GenBank/DDBJ whole genome shotgun (WGS) entry which is preliminary data.</text>
</comment>
<dbReference type="InterPro" id="IPR049083">
    <property type="entry name" value="TACO1_YebC_N"/>
</dbReference>
<keyword evidence="2 6" id="KW-0963">Cytoplasm</keyword>
<feature type="domain" description="TACO1/YebC-like N-terminal" evidence="8">
    <location>
        <begin position="4"/>
        <end position="73"/>
    </location>
</feature>
<dbReference type="PANTHER" id="PTHR12532:SF6">
    <property type="entry name" value="TRANSCRIPTIONAL REGULATORY PROTEIN YEBC-RELATED"/>
    <property type="match status" value="1"/>
</dbReference>
<dbReference type="GO" id="GO:0005829">
    <property type="term" value="C:cytosol"/>
    <property type="evidence" value="ECO:0007669"/>
    <property type="project" value="TreeGrafter"/>
</dbReference>
<dbReference type="InterPro" id="IPR017856">
    <property type="entry name" value="Integrase-like_N"/>
</dbReference>
<dbReference type="PANTHER" id="PTHR12532">
    <property type="entry name" value="TRANSLATIONAL ACTIVATOR OF CYTOCHROME C OXIDASE 1"/>
    <property type="match status" value="1"/>
</dbReference>
<protein>
    <recommendedName>
        <fullName evidence="6">Probable transcriptional regulatory protein ENSA5_36520</fullName>
    </recommendedName>
</protein>
<dbReference type="NCBIfam" id="TIGR01033">
    <property type="entry name" value="YebC/PmpR family DNA-binding transcriptional regulator"/>
    <property type="match status" value="1"/>
</dbReference>
<dbReference type="InterPro" id="IPR029072">
    <property type="entry name" value="YebC-like"/>
</dbReference>
<evidence type="ECO:0000313" key="9">
    <source>
        <dbReference type="EMBL" id="PRP96576.1"/>
    </source>
</evidence>
<keyword evidence="3 6" id="KW-0805">Transcription regulation</keyword>
<keyword evidence="4 6" id="KW-0238">DNA-binding</keyword>
<dbReference type="NCBIfam" id="NF009044">
    <property type="entry name" value="PRK12378.1"/>
    <property type="match status" value="1"/>
</dbReference>
<evidence type="ECO:0000256" key="5">
    <source>
        <dbReference type="ARBA" id="ARBA00023163"/>
    </source>
</evidence>
<evidence type="ECO:0000256" key="2">
    <source>
        <dbReference type="ARBA" id="ARBA00022490"/>
    </source>
</evidence>
<evidence type="ECO:0000259" key="7">
    <source>
        <dbReference type="Pfam" id="PF01709"/>
    </source>
</evidence>
<dbReference type="OrthoDB" id="9781053at2"/>
<sequence>MGRTFENRKLAMMKRGDRDAKAFTRAGRQISMAVKSGGADPDGNPGLRRAIQNARAVNMPKDKIQGAIDKAAGLGDVDGYETVFYEGYGPHGIAMMVETATDNPTRTVANLRFAFKKGSGNLGNSGSVAFMFDQLGVFRLDPEGLDRDELELELIDHGLEQLDDGINDDGDPVLILRCAREDFGNLQSGLEAKKIAVASSGFEWVPKTTTELSDEDTDEVLELIDRLEQDDDVQVVFHNLG</sequence>
<dbReference type="GO" id="GO:0003677">
    <property type="term" value="F:DNA binding"/>
    <property type="evidence" value="ECO:0007669"/>
    <property type="project" value="UniProtKB-UniRule"/>
</dbReference>
<evidence type="ECO:0000256" key="3">
    <source>
        <dbReference type="ARBA" id="ARBA00023015"/>
    </source>
</evidence>
<evidence type="ECO:0000256" key="6">
    <source>
        <dbReference type="HAMAP-Rule" id="MF_00693"/>
    </source>
</evidence>
<dbReference type="Gene3D" id="3.30.70.980">
    <property type="match status" value="2"/>
</dbReference>
<dbReference type="FunFam" id="1.10.10.200:FF:000004">
    <property type="entry name" value="Probable transcriptional regulatory protein BSBG_02618"/>
    <property type="match status" value="1"/>
</dbReference>
<dbReference type="AlphaFoldDB" id="A0A2S9XUN0"/>
<keyword evidence="10" id="KW-1185">Reference proteome</keyword>
<comment type="subcellular location">
    <subcellularLocation>
        <location evidence="6">Cytoplasm</location>
    </subcellularLocation>
</comment>
<dbReference type="InterPro" id="IPR002876">
    <property type="entry name" value="Transcrip_reg_TACO1-like"/>
</dbReference>
<dbReference type="RefSeq" id="WP_106392991.1">
    <property type="nucleotide sequence ID" value="NZ_PVNK01000165.1"/>
</dbReference>
<evidence type="ECO:0000256" key="1">
    <source>
        <dbReference type="ARBA" id="ARBA00008724"/>
    </source>
</evidence>
<dbReference type="HAMAP" id="MF_00693">
    <property type="entry name" value="Transcrip_reg_TACO1"/>
    <property type="match status" value="1"/>
</dbReference>
<organism evidence="9 10">
    <name type="scientific">Enhygromyxa salina</name>
    <dbReference type="NCBI Taxonomy" id="215803"/>
    <lineage>
        <taxon>Bacteria</taxon>
        <taxon>Pseudomonadati</taxon>
        <taxon>Myxococcota</taxon>
        <taxon>Polyangia</taxon>
        <taxon>Nannocystales</taxon>
        <taxon>Nannocystaceae</taxon>
        <taxon>Enhygromyxa</taxon>
    </lineage>
</organism>
<proteinExistence type="inferred from homology"/>
<gene>
    <name evidence="9" type="ORF">ENSA5_36520</name>
</gene>
<reference evidence="9 10" key="1">
    <citation type="submission" date="2018-03" db="EMBL/GenBank/DDBJ databases">
        <title>Draft Genome Sequences of the Obligatory Marine Myxobacteria Enhygromyxa salina SWB005.</title>
        <authorList>
            <person name="Poehlein A."/>
            <person name="Moghaddam J.A."/>
            <person name="Harms H."/>
            <person name="Alanjari M."/>
            <person name="Koenig G.M."/>
            <person name="Daniel R."/>
            <person name="Schaeberle T.F."/>
        </authorList>
    </citation>
    <scope>NUCLEOTIDE SEQUENCE [LARGE SCALE GENOMIC DNA]</scope>
    <source>
        <strain evidence="9 10">SWB005</strain>
    </source>
</reference>
<keyword evidence="5 6" id="KW-0804">Transcription</keyword>
<dbReference type="InterPro" id="IPR026564">
    <property type="entry name" value="Transcrip_reg_TACO1-like_dom3"/>
</dbReference>
<name>A0A2S9XUN0_9BACT</name>
<dbReference type="InterPro" id="IPR048300">
    <property type="entry name" value="TACO1_YebC-like_2nd/3rd_dom"/>
</dbReference>